<evidence type="ECO:0000313" key="3">
    <source>
        <dbReference type="Proteomes" id="UP000027135"/>
    </source>
</evidence>
<dbReference type="InterPro" id="IPR015943">
    <property type="entry name" value="WD40/YVTN_repeat-like_dom_sf"/>
</dbReference>
<name>A0A067QTS7_ZOONE</name>
<dbReference type="InterPro" id="IPR011047">
    <property type="entry name" value="Quinoprotein_ADH-like_sf"/>
</dbReference>
<dbReference type="SUPFAM" id="SSF50998">
    <property type="entry name" value="Quinoprotein alcohol dehydrogenase-like"/>
    <property type="match status" value="1"/>
</dbReference>
<dbReference type="PROSITE" id="PS50082">
    <property type="entry name" value="WD_REPEATS_2"/>
    <property type="match status" value="1"/>
</dbReference>
<evidence type="ECO:0000313" key="2">
    <source>
        <dbReference type="EMBL" id="KDR09012.1"/>
    </source>
</evidence>
<dbReference type="Pfam" id="PF00400">
    <property type="entry name" value="WD40"/>
    <property type="match status" value="1"/>
</dbReference>
<proteinExistence type="predicted"/>
<dbReference type="GO" id="GO:0071013">
    <property type="term" value="C:catalytic step 2 spliceosome"/>
    <property type="evidence" value="ECO:0007669"/>
    <property type="project" value="InterPro"/>
</dbReference>
<dbReference type="EMBL" id="KK869163">
    <property type="protein sequence ID" value="KDR09012.1"/>
    <property type="molecule type" value="Genomic_DNA"/>
</dbReference>
<dbReference type="GO" id="GO:0000398">
    <property type="term" value="P:mRNA splicing, via spliceosome"/>
    <property type="evidence" value="ECO:0007669"/>
    <property type="project" value="InterPro"/>
</dbReference>
<dbReference type="InterPro" id="IPR001680">
    <property type="entry name" value="WD40_rpt"/>
</dbReference>
<keyword evidence="3" id="KW-1185">Reference proteome</keyword>
<dbReference type="Proteomes" id="UP000027135">
    <property type="component" value="Unassembled WGS sequence"/>
</dbReference>
<keyword evidence="1" id="KW-0853">WD repeat</keyword>
<dbReference type="PANTHER" id="PTHR43979">
    <property type="entry name" value="PRE-MRNA-PROCESSING FACTOR 17"/>
    <property type="match status" value="1"/>
</dbReference>
<feature type="repeat" description="WD" evidence="1">
    <location>
        <begin position="10"/>
        <end position="44"/>
    </location>
</feature>
<dbReference type="Gene3D" id="2.130.10.10">
    <property type="entry name" value="YVTN repeat-like/Quinoprotein amine dehydrogenase"/>
    <property type="match status" value="1"/>
</dbReference>
<dbReference type="eggNOG" id="KOG0282">
    <property type="taxonomic scope" value="Eukaryota"/>
</dbReference>
<gene>
    <name evidence="2" type="ORF">L798_01409</name>
</gene>
<reference evidence="2 3" key="1">
    <citation type="journal article" date="2014" name="Nat. Commun.">
        <title>Molecular traces of alternative social organization in a termite genome.</title>
        <authorList>
            <person name="Terrapon N."/>
            <person name="Li C."/>
            <person name="Robertson H.M."/>
            <person name="Ji L."/>
            <person name="Meng X."/>
            <person name="Booth W."/>
            <person name="Chen Z."/>
            <person name="Childers C.P."/>
            <person name="Glastad K.M."/>
            <person name="Gokhale K."/>
            <person name="Gowin J."/>
            <person name="Gronenberg W."/>
            <person name="Hermansen R.A."/>
            <person name="Hu H."/>
            <person name="Hunt B.G."/>
            <person name="Huylmans A.K."/>
            <person name="Khalil S.M."/>
            <person name="Mitchell R.D."/>
            <person name="Munoz-Torres M.C."/>
            <person name="Mustard J.A."/>
            <person name="Pan H."/>
            <person name="Reese J.T."/>
            <person name="Scharf M.E."/>
            <person name="Sun F."/>
            <person name="Vogel H."/>
            <person name="Xiao J."/>
            <person name="Yang W."/>
            <person name="Yang Z."/>
            <person name="Yang Z."/>
            <person name="Zhou J."/>
            <person name="Zhu J."/>
            <person name="Brent C.S."/>
            <person name="Elsik C.G."/>
            <person name="Goodisman M.A."/>
            <person name="Liberles D.A."/>
            <person name="Roe R.M."/>
            <person name="Vargo E.L."/>
            <person name="Vilcinskas A."/>
            <person name="Wang J."/>
            <person name="Bornberg-Bauer E."/>
            <person name="Korb J."/>
            <person name="Zhang G."/>
            <person name="Liebig J."/>
        </authorList>
    </citation>
    <scope>NUCLEOTIDE SEQUENCE [LARGE SCALE GENOMIC DNA]</scope>
    <source>
        <tissue evidence="2">Whole organism</tissue>
    </source>
</reference>
<sequence length="47" mass="5461">MDSKIVIFSVCTLDFSPDMSYLVSGDADGKCYVWDWNTTKLYKKFKN</sequence>
<organism evidence="2 3">
    <name type="scientific">Zootermopsis nevadensis</name>
    <name type="common">Dampwood termite</name>
    <dbReference type="NCBI Taxonomy" id="136037"/>
    <lineage>
        <taxon>Eukaryota</taxon>
        <taxon>Metazoa</taxon>
        <taxon>Ecdysozoa</taxon>
        <taxon>Arthropoda</taxon>
        <taxon>Hexapoda</taxon>
        <taxon>Insecta</taxon>
        <taxon>Pterygota</taxon>
        <taxon>Neoptera</taxon>
        <taxon>Polyneoptera</taxon>
        <taxon>Dictyoptera</taxon>
        <taxon>Blattodea</taxon>
        <taxon>Blattoidea</taxon>
        <taxon>Termitoidae</taxon>
        <taxon>Termopsidae</taxon>
        <taxon>Zootermopsis</taxon>
    </lineage>
</organism>
<dbReference type="InParanoid" id="A0A067QTS7"/>
<dbReference type="SMART" id="SM00320">
    <property type="entry name" value="WD40"/>
    <property type="match status" value="1"/>
</dbReference>
<dbReference type="STRING" id="136037.A0A067QTS7"/>
<evidence type="ECO:0000256" key="1">
    <source>
        <dbReference type="PROSITE-ProRule" id="PRU00221"/>
    </source>
</evidence>
<dbReference type="GO" id="GO:0003729">
    <property type="term" value="F:mRNA binding"/>
    <property type="evidence" value="ECO:0007669"/>
    <property type="project" value="TreeGrafter"/>
</dbReference>
<accession>A0A067QTS7</accession>
<dbReference type="AlphaFoldDB" id="A0A067QTS7"/>
<protein>
    <submittedName>
        <fullName evidence="2">Pre-mRNA-processing factor 17</fullName>
    </submittedName>
</protein>
<dbReference type="PANTHER" id="PTHR43979:SF1">
    <property type="entry name" value="PRE-MRNA-PROCESSING FACTOR 17"/>
    <property type="match status" value="1"/>
</dbReference>
<dbReference type="InterPro" id="IPR032847">
    <property type="entry name" value="PRPF17"/>
</dbReference>